<dbReference type="InterPro" id="IPR018060">
    <property type="entry name" value="HTH_AraC"/>
</dbReference>
<reference evidence="6" key="1">
    <citation type="journal article" date="2019" name="Int. J. Syst. Evol. Microbiol.">
        <title>The Global Catalogue of Microorganisms (GCM) 10K type strain sequencing project: providing services to taxonomists for standard genome sequencing and annotation.</title>
        <authorList>
            <consortium name="The Broad Institute Genomics Platform"/>
            <consortium name="The Broad Institute Genome Sequencing Center for Infectious Disease"/>
            <person name="Wu L."/>
            <person name="Ma J."/>
        </authorList>
    </citation>
    <scope>NUCLEOTIDE SEQUENCE [LARGE SCALE GENOMIC DNA]</scope>
    <source>
        <strain evidence="6">JCM 6833</strain>
    </source>
</reference>
<proteinExistence type="predicted"/>
<dbReference type="Pfam" id="PF01965">
    <property type="entry name" value="DJ-1_PfpI"/>
    <property type="match status" value="1"/>
</dbReference>
<dbReference type="InterPro" id="IPR052158">
    <property type="entry name" value="INH-QAR"/>
</dbReference>
<dbReference type="SMART" id="SM00342">
    <property type="entry name" value="HTH_ARAC"/>
    <property type="match status" value="1"/>
</dbReference>
<evidence type="ECO:0000313" key="6">
    <source>
        <dbReference type="Proteomes" id="UP001501509"/>
    </source>
</evidence>
<dbReference type="Gene3D" id="3.40.50.880">
    <property type="match status" value="1"/>
</dbReference>
<organism evidence="5 6">
    <name type="scientific">Actinomadura fulvescens</name>
    <dbReference type="NCBI Taxonomy" id="46160"/>
    <lineage>
        <taxon>Bacteria</taxon>
        <taxon>Bacillati</taxon>
        <taxon>Actinomycetota</taxon>
        <taxon>Actinomycetes</taxon>
        <taxon>Streptosporangiales</taxon>
        <taxon>Thermomonosporaceae</taxon>
        <taxon>Actinomadura</taxon>
    </lineage>
</organism>
<dbReference type="InterPro" id="IPR029062">
    <property type="entry name" value="Class_I_gatase-like"/>
</dbReference>
<keyword evidence="3" id="KW-0804">Transcription</keyword>
<dbReference type="InterPro" id="IPR002818">
    <property type="entry name" value="DJ-1/PfpI"/>
</dbReference>
<keyword evidence="2" id="KW-0238">DNA-binding</keyword>
<feature type="domain" description="HTH araC/xylS-type" evidence="4">
    <location>
        <begin position="223"/>
        <end position="321"/>
    </location>
</feature>
<dbReference type="PROSITE" id="PS00041">
    <property type="entry name" value="HTH_ARAC_FAMILY_1"/>
    <property type="match status" value="1"/>
</dbReference>
<keyword evidence="6" id="KW-1185">Reference proteome</keyword>
<sequence>MASSDQRQVTFVLFDDCVLLDLAGPLDVFHTVSTLGSGPGYRLVTASPDGGPVRCDSGVSVSVDTALSAPELAASTDTMIVVGGPGVDAFAANEEAMEQLARLSRRARRTGSVCTGAFALAAAGLLDGCSATTHWAYGDRLARRYPNVVVDSDRIFARDRDRWTSAGVTAGIDLALALVEDDFGVELSHAIAGALVVFARRPGGQTQFSTQLRHQTAKSTSVAEIQRWLPDHLGERITVETLAERAQMSPRTFARVFRRETGTTPGAYVEQLRIEAAQRLLITTALTLPVVAQRVGLGRVEILHRAFLRRVGTTPGRYRDHFAVASAS</sequence>
<comment type="caution">
    <text evidence="5">The sequence shown here is derived from an EMBL/GenBank/DDBJ whole genome shotgun (WGS) entry which is preliminary data.</text>
</comment>
<dbReference type="Pfam" id="PF12833">
    <property type="entry name" value="HTH_18"/>
    <property type="match status" value="1"/>
</dbReference>
<accession>A0ABP6CV34</accession>
<dbReference type="Proteomes" id="UP001501509">
    <property type="component" value="Unassembled WGS sequence"/>
</dbReference>
<dbReference type="PANTHER" id="PTHR43130:SF3">
    <property type="entry name" value="HTH-TYPE TRANSCRIPTIONAL REGULATOR RV1931C"/>
    <property type="match status" value="1"/>
</dbReference>
<dbReference type="CDD" id="cd03137">
    <property type="entry name" value="GATase1_AraC_1"/>
    <property type="match status" value="1"/>
</dbReference>
<dbReference type="PROSITE" id="PS01124">
    <property type="entry name" value="HTH_ARAC_FAMILY_2"/>
    <property type="match status" value="1"/>
</dbReference>
<dbReference type="RefSeq" id="WP_344547081.1">
    <property type="nucleotide sequence ID" value="NZ_BAAATD010000012.1"/>
</dbReference>
<protein>
    <submittedName>
        <fullName evidence="5">GlxA family transcriptional regulator</fullName>
    </submittedName>
</protein>
<dbReference type="SUPFAM" id="SSF46689">
    <property type="entry name" value="Homeodomain-like"/>
    <property type="match status" value="2"/>
</dbReference>
<dbReference type="PANTHER" id="PTHR43130">
    <property type="entry name" value="ARAC-FAMILY TRANSCRIPTIONAL REGULATOR"/>
    <property type="match status" value="1"/>
</dbReference>
<evidence type="ECO:0000313" key="5">
    <source>
        <dbReference type="EMBL" id="GAA2625784.1"/>
    </source>
</evidence>
<dbReference type="Gene3D" id="1.10.10.60">
    <property type="entry name" value="Homeodomain-like"/>
    <property type="match status" value="2"/>
</dbReference>
<keyword evidence="1" id="KW-0805">Transcription regulation</keyword>
<evidence type="ECO:0000259" key="4">
    <source>
        <dbReference type="PROSITE" id="PS01124"/>
    </source>
</evidence>
<evidence type="ECO:0000256" key="2">
    <source>
        <dbReference type="ARBA" id="ARBA00023125"/>
    </source>
</evidence>
<dbReference type="SUPFAM" id="SSF52317">
    <property type="entry name" value="Class I glutamine amidotransferase-like"/>
    <property type="match status" value="1"/>
</dbReference>
<name>A0ABP6CV34_9ACTN</name>
<dbReference type="InterPro" id="IPR018062">
    <property type="entry name" value="HTH_AraC-typ_CS"/>
</dbReference>
<dbReference type="InterPro" id="IPR009057">
    <property type="entry name" value="Homeodomain-like_sf"/>
</dbReference>
<dbReference type="EMBL" id="BAAATD010000012">
    <property type="protein sequence ID" value="GAA2625784.1"/>
    <property type="molecule type" value="Genomic_DNA"/>
</dbReference>
<evidence type="ECO:0000256" key="1">
    <source>
        <dbReference type="ARBA" id="ARBA00023015"/>
    </source>
</evidence>
<gene>
    <name evidence="5" type="ORF">GCM10010411_73240</name>
</gene>
<evidence type="ECO:0000256" key="3">
    <source>
        <dbReference type="ARBA" id="ARBA00023163"/>
    </source>
</evidence>